<evidence type="ECO:0000256" key="1">
    <source>
        <dbReference type="SAM" id="MobiDB-lite"/>
    </source>
</evidence>
<dbReference type="EMBL" id="BEXD01000152">
    <property type="protein sequence ID" value="GBB84768.1"/>
    <property type="molecule type" value="Genomic_DNA"/>
</dbReference>
<dbReference type="AlphaFoldDB" id="A0A2Z6QVT3"/>
<evidence type="ECO:0000313" key="2">
    <source>
        <dbReference type="EMBL" id="GBB84768.1"/>
    </source>
</evidence>
<reference evidence="2 3" key="1">
    <citation type="submission" date="2017-11" db="EMBL/GenBank/DDBJ databases">
        <title>The genome of Rhizophagus clarus HR1 reveals common genetic basis of auxotrophy among arbuscular mycorrhizal fungi.</title>
        <authorList>
            <person name="Kobayashi Y."/>
        </authorList>
    </citation>
    <scope>NUCLEOTIDE SEQUENCE [LARGE SCALE GENOMIC DNA]</scope>
    <source>
        <strain evidence="2 3">HR1</strain>
    </source>
</reference>
<gene>
    <name evidence="2" type="ORF">RclHR1_11340001</name>
</gene>
<dbReference type="Proteomes" id="UP000247702">
    <property type="component" value="Unassembled WGS sequence"/>
</dbReference>
<feature type="compositionally biased region" description="Polar residues" evidence="1">
    <location>
        <begin position="7"/>
        <end position="20"/>
    </location>
</feature>
<protein>
    <submittedName>
        <fullName evidence="2">Uncharacterized protein</fullName>
    </submittedName>
</protein>
<sequence length="101" mass="11129">MNRKTKSTNASLPNKSSTGRRSAKKVATRANNIPLNNSRGQASQQQYSSSTNNRQASRNSDSDSKKSKSKLKRSSTSKKAILAEITRMNGVLEMLLKRTTI</sequence>
<keyword evidence="3" id="KW-1185">Reference proteome</keyword>
<accession>A0A2Z6QVT3</accession>
<comment type="caution">
    <text evidence="2">The sequence shown here is derived from an EMBL/GenBank/DDBJ whole genome shotgun (WGS) entry which is preliminary data.</text>
</comment>
<evidence type="ECO:0000313" key="3">
    <source>
        <dbReference type="Proteomes" id="UP000247702"/>
    </source>
</evidence>
<feature type="compositionally biased region" description="Polar residues" evidence="1">
    <location>
        <begin position="29"/>
        <end position="56"/>
    </location>
</feature>
<name>A0A2Z6QVT3_9GLOM</name>
<feature type="region of interest" description="Disordered" evidence="1">
    <location>
        <begin position="1"/>
        <end position="80"/>
    </location>
</feature>
<organism evidence="2 3">
    <name type="scientific">Rhizophagus clarus</name>
    <dbReference type="NCBI Taxonomy" id="94130"/>
    <lineage>
        <taxon>Eukaryota</taxon>
        <taxon>Fungi</taxon>
        <taxon>Fungi incertae sedis</taxon>
        <taxon>Mucoromycota</taxon>
        <taxon>Glomeromycotina</taxon>
        <taxon>Glomeromycetes</taxon>
        <taxon>Glomerales</taxon>
        <taxon>Glomeraceae</taxon>
        <taxon>Rhizophagus</taxon>
    </lineage>
</organism>
<proteinExistence type="predicted"/>
<feature type="compositionally biased region" description="Basic residues" evidence="1">
    <location>
        <begin position="67"/>
        <end position="76"/>
    </location>
</feature>